<proteinExistence type="predicted"/>
<organism evidence="1 2">
    <name type="scientific">Sandaracinus amylolyticus</name>
    <dbReference type="NCBI Taxonomy" id="927083"/>
    <lineage>
        <taxon>Bacteria</taxon>
        <taxon>Pseudomonadati</taxon>
        <taxon>Myxococcota</taxon>
        <taxon>Polyangia</taxon>
        <taxon>Polyangiales</taxon>
        <taxon>Sandaracinaceae</taxon>
        <taxon>Sandaracinus</taxon>
    </lineage>
</organism>
<sequence>MRRELIAIAVLGMVACDAPRGVDARFSTPEHTIETLLASYGLEDATQEDIRARMAAHERFELRDRASFEACFADLPPGPVGEGLAGWVLGAIAAGRDELRVEIFGDRATVAPREGVRIAMRREDGAWRIVLDESVPSDVRRALDVVAERHDRRAREQGLPTE</sequence>
<evidence type="ECO:0000313" key="2">
    <source>
        <dbReference type="Proteomes" id="UP000034883"/>
    </source>
</evidence>
<reference evidence="1 2" key="1">
    <citation type="submission" date="2015-03" db="EMBL/GenBank/DDBJ databases">
        <title>Genome assembly of Sandaracinus amylolyticus DSM 53668.</title>
        <authorList>
            <person name="Sharma G."/>
            <person name="Subramanian S."/>
        </authorList>
    </citation>
    <scope>NUCLEOTIDE SEQUENCE [LARGE SCALE GENOMIC DNA]</scope>
    <source>
        <strain evidence="1 2">DSM 53668</strain>
    </source>
</reference>
<protein>
    <recommendedName>
        <fullName evidence="3">DUF3828 domain-containing protein</fullName>
    </recommendedName>
</protein>
<dbReference type="AlphaFoldDB" id="A0A0F6W912"/>
<dbReference type="KEGG" id="samy:DB32_007629"/>
<dbReference type="Proteomes" id="UP000034883">
    <property type="component" value="Chromosome"/>
</dbReference>
<dbReference type="EMBL" id="CP011125">
    <property type="protein sequence ID" value="AKF10480.1"/>
    <property type="molecule type" value="Genomic_DNA"/>
</dbReference>
<gene>
    <name evidence="1" type="ORF">DB32_007629</name>
</gene>
<evidence type="ECO:0000313" key="1">
    <source>
        <dbReference type="EMBL" id="AKF10480.1"/>
    </source>
</evidence>
<keyword evidence="2" id="KW-1185">Reference proteome</keyword>
<dbReference type="RefSeq" id="WP_053237440.1">
    <property type="nucleotide sequence ID" value="NZ_CP011125.1"/>
</dbReference>
<dbReference type="PROSITE" id="PS51257">
    <property type="entry name" value="PROKAR_LIPOPROTEIN"/>
    <property type="match status" value="1"/>
</dbReference>
<evidence type="ECO:0008006" key="3">
    <source>
        <dbReference type="Google" id="ProtNLM"/>
    </source>
</evidence>
<name>A0A0F6W912_9BACT</name>
<accession>A0A0F6W912</accession>